<reference evidence="1" key="1">
    <citation type="journal article" date="2021" name="Front. Microbiol.">
        <title>Comprehensive Comparative Genomics and Phenotyping of Methylobacterium Species.</title>
        <authorList>
            <person name="Alessa O."/>
            <person name="Ogura Y."/>
            <person name="Fujitani Y."/>
            <person name="Takami H."/>
            <person name="Hayashi T."/>
            <person name="Sahin N."/>
            <person name="Tani A."/>
        </authorList>
    </citation>
    <scope>NUCLEOTIDE SEQUENCE</scope>
    <source>
        <strain evidence="1">DSM 23632</strain>
    </source>
</reference>
<organism evidence="1 2">
    <name type="scientific">Methylobacterium trifolii</name>
    <dbReference type="NCBI Taxonomy" id="1003092"/>
    <lineage>
        <taxon>Bacteria</taxon>
        <taxon>Pseudomonadati</taxon>
        <taxon>Pseudomonadota</taxon>
        <taxon>Alphaproteobacteria</taxon>
        <taxon>Hyphomicrobiales</taxon>
        <taxon>Methylobacteriaceae</taxon>
        <taxon>Methylobacterium</taxon>
    </lineage>
</organism>
<dbReference type="SUPFAM" id="SSF47240">
    <property type="entry name" value="Ferritin-like"/>
    <property type="match status" value="1"/>
</dbReference>
<dbReference type="Pfam" id="PF13668">
    <property type="entry name" value="Ferritin_2"/>
    <property type="match status" value="1"/>
</dbReference>
<dbReference type="Proteomes" id="UP001055057">
    <property type="component" value="Unassembled WGS sequence"/>
</dbReference>
<dbReference type="InterPro" id="IPR052965">
    <property type="entry name" value="Pigment-catalase-like"/>
</dbReference>
<gene>
    <name evidence="1" type="ORF">MPOCJGCO_2139</name>
</gene>
<dbReference type="InterPro" id="IPR006311">
    <property type="entry name" value="TAT_signal"/>
</dbReference>
<evidence type="ECO:0000313" key="2">
    <source>
        <dbReference type="Proteomes" id="UP001055057"/>
    </source>
</evidence>
<proteinExistence type="predicted"/>
<accession>A0ABQ4U1Q5</accession>
<sequence>MTIDLVHLPDPETGKTVTRKLNLEAGRRAFLRNVGLGVAGAAIFGTGAVQEAAAQTVTDTDILNFALNLEYLEAEFYLRAATGAGLSNSEIGGGTGTLGPVAGGRQVTFATDAIRNYAFEIAAEERAHVQLLRSALGSARVNRPAIDISNAFNIAASFAGLGSTFDAYANETNFLLAAFIFEDVGVSAYLGAAPLISSKQILAAAGGLLAAEAYHAGTIRTVLYSRGLYSQAQAISDARDRLDNSNDDDQGIGTVTTANTSLTDPATGLPYARTTTEVLRIVYLNGNAQPTGFFPNGLNGTIR</sequence>
<evidence type="ECO:0000313" key="1">
    <source>
        <dbReference type="EMBL" id="GJE60030.1"/>
    </source>
</evidence>
<reference evidence="1" key="2">
    <citation type="submission" date="2021-08" db="EMBL/GenBank/DDBJ databases">
        <authorList>
            <person name="Tani A."/>
            <person name="Ola A."/>
            <person name="Ogura Y."/>
            <person name="Katsura K."/>
            <person name="Hayashi T."/>
        </authorList>
    </citation>
    <scope>NUCLEOTIDE SEQUENCE</scope>
    <source>
        <strain evidence="1">DSM 23632</strain>
    </source>
</reference>
<name>A0ABQ4U1Q5_9HYPH</name>
<comment type="caution">
    <text evidence="1">The sequence shown here is derived from an EMBL/GenBank/DDBJ whole genome shotgun (WGS) entry which is preliminary data.</text>
</comment>
<evidence type="ECO:0008006" key="3">
    <source>
        <dbReference type="Google" id="ProtNLM"/>
    </source>
</evidence>
<dbReference type="InterPro" id="IPR009078">
    <property type="entry name" value="Ferritin-like_SF"/>
</dbReference>
<dbReference type="RefSeq" id="WP_238182575.1">
    <property type="nucleotide sequence ID" value="NZ_BPRB01000114.1"/>
</dbReference>
<dbReference type="PANTHER" id="PTHR31694:SF26">
    <property type="entry name" value="OS05G0151100 PROTEIN"/>
    <property type="match status" value="1"/>
</dbReference>
<protein>
    <recommendedName>
        <fullName evidence="3">Ferritin-like domain-containing protein</fullName>
    </recommendedName>
</protein>
<dbReference type="EMBL" id="BPRB01000114">
    <property type="protein sequence ID" value="GJE60030.1"/>
    <property type="molecule type" value="Genomic_DNA"/>
</dbReference>
<keyword evidence="2" id="KW-1185">Reference proteome</keyword>
<dbReference type="PANTHER" id="PTHR31694">
    <property type="entry name" value="DESICCATION-LIKE PROTEIN"/>
    <property type="match status" value="1"/>
</dbReference>
<dbReference type="PROSITE" id="PS51318">
    <property type="entry name" value="TAT"/>
    <property type="match status" value="1"/>
</dbReference>